<dbReference type="AlphaFoldDB" id="A0A2R4X330"/>
<comment type="cofactor">
    <cofactor evidence="1">
        <name>[4Fe-4S] cluster</name>
        <dbReference type="ChEBI" id="CHEBI:49883"/>
    </cofactor>
</comment>
<evidence type="ECO:0000313" key="11">
    <source>
        <dbReference type="EMBL" id="AWB28093.1"/>
    </source>
</evidence>
<keyword evidence="4" id="KW-0819">tRNA processing</keyword>
<keyword evidence="12" id="KW-1185">Reference proteome</keyword>
<evidence type="ECO:0000256" key="6">
    <source>
        <dbReference type="ARBA" id="ARBA00023004"/>
    </source>
</evidence>
<dbReference type="InterPro" id="IPR013917">
    <property type="entry name" value="tRNA_wybutosine-synth"/>
</dbReference>
<gene>
    <name evidence="11" type="ORF">HARCEL1_10435</name>
</gene>
<keyword evidence="7" id="KW-0411">Iron-sulfur</keyword>
<accession>A0A2R4X330</accession>
<dbReference type="InterPro" id="IPR058240">
    <property type="entry name" value="rSAM_sf"/>
</dbReference>
<dbReference type="PANTHER" id="PTHR13930:SF0">
    <property type="entry name" value="S-ADENOSYL-L-METHIONINE-DEPENDENT TRNA 4-DEMETHYLWYOSINE SYNTHASE TYW1-RELATED"/>
    <property type="match status" value="1"/>
</dbReference>
<sequence>MTPQGATDTIEHLAVQTCGWTDSSLQCEGACYKNGFYGIASHRCVQMTPVQTCNERCVFCWRDHADHSVPEDRIWAGPEDVAEESIERHRRLVSGYGGNEDVPRERFDQSRDPRHVAISLDGEPTLYPHLPGLIEAYRDRGLSTFLVTNGTRPQRLADCSPTQLYCSVDAPDRETFQAVVQPMVSDAWDRLGESLDVMASKDRPRTAIRITLVAGHNDHDPAGYARLIERAAADVVEVKAYMHVGHSRDRLARERMPDHEAVCAFADRIAAHLDHDRRADVAASRVALLARSDPPLETPVPTAD</sequence>
<evidence type="ECO:0000256" key="9">
    <source>
        <dbReference type="ARBA" id="ARBA00049466"/>
    </source>
</evidence>
<dbReference type="InterPro" id="IPR013785">
    <property type="entry name" value="Aldolase_TIM"/>
</dbReference>
<evidence type="ECO:0000256" key="3">
    <source>
        <dbReference type="ARBA" id="ARBA00022691"/>
    </source>
</evidence>
<dbReference type="Pfam" id="PF08608">
    <property type="entry name" value="Wyosine_form"/>
    <property type="match status" value="1"/>
</dbReference>
<dbReference type="Gene3D" id="3.20.20.70">
    <property type="entry name" value="Aldolase class I"/>
    <property type="match status" value="1"/>
</dbReference>
<organism evidence="11 12">
    <name type="scientific">Halococcoides cellulosivorans</name>
    <dbReference type="NCBI Taxonomy" id="1679096"/>
    <lineage>
        <taxon>Archaea</taxon>
        <taxon>Methanobacteriati</taxon>
        <taxon>Methanobacteriota</taxon>
        <taxon>Stenosarchaea group</taxon>
        <taxon>Halobacteria</taxon>
        <taxon>Halobacteriales</taxon>
        <taxon>Haloarculaceae</taxon>
        <taxon>Halococcoides</taxon>
    </lineage>
</organism>
<dbReference type="SFLD" id="SFLDG01071">
    <property type="entry name" value="tRNA_wybutosine-synthesizing"/>
    <property type="match status" value="1"/>
</dbReference>
<comment type="catalytic activity">
    <reaction evidence="9">
        <text>N(1)-methylguanosine(37) in tRNA(Phe) + pyruvate + S-adenosyl-L-methionine = 4-demethylwyosine(37) in tRNA(Phe) + 5'-deoxyadenosine + L-methionine + CO2 + H2O</text>
        <dbReference type="Rhea" id="RHEA:36347"/>
        <dbReference type="Rhea" id="RHEA-COMP:10164"/>
        <dbReference type="Rhea" id="RHEA-COMP:10165"/>
        <dbReference type="ChEBI" id="CHEBI:15361"/>
        <dbReference type="ChEBI" id="CHEBI:15377"/>
        <dbReference type="ChEBI" id="CHEBI:16526"/>
        <dbReference type="ChEBI" id="CHEBI:17319"/>
        <dbReference type="ChEBI" id="CHEBI:57844"/>
        <dbReference type="ChEBI" id="CHEBI:59789"/>
        <dbReference type="ChEBI" id="CHEBI:64315"/>
        <dbReference type="ChEBI" id="CHEBI:73542"/>
        <dbReference type="EC" id="4.1.3.44"/>
    </reaction>
</comment>
<evidence type="ECO:0000256" key="1">
    <source>
        <dbReference type="ARBA" id="ARBA00001966"/>
    </source>
</evidence>
<keyword evidence="5" id="KW-0479">Metal-binding</keyword>
<dbReference type="SUPFAM" id="SSF102114">
    <property type="entry name" value="Radical SAM enzymes"/>
    <property type="match status" value="1"/>
</dbReference>
<keyword evidence="6" id="KW-0408">Iron</keyword>
<dbReference type="CDD" id="cd01335">
    <property type="entry name" value="Radical_SAM"/>
    <property type="match status" value="1"/>
</dbReference>
<dbReference type="InterPro" id="IPR034556">
    <property type="entry name" value="tRNA_wybutosine-synthase"/>
</dbReference>
<protein>
    <submittedName>
        <fullName evidence="11">4-demethylwyosine synthase TYW1</fullName>
    </submittedName>
</protein>
<dbReference type="SFLD" id="SFLDF00284">
    <property type="entry name" value="tRNA_wybutosine-synthesizing"/>
    <property type="match status" value="1"/>
</dbReference>
<dbReference type="GO" id="GO:0008033">
    <property type="term" value="P:tRNA processing"/>
    <property type="evidence" value="ECO:0007669"/>
    <property type="project" value="UniProtKB-KW"/>
</dbReference>
<dbReference type="KEGG" id="harc:HARCEL1_10435"/>
<dbReference type="SFLD" id="SFLDS00029">
    <property type="entry name" value="Radical_SAM"/>
    <property type="match status" value="1"/>
</dbReference>
<dbReference type="GO" id="GO:0051539">
    <property type="term" value="F:4 iron, 4 sulfur cluster binding"/>
    <property type="evidence" value="ECO:0007669"/>
    <property type="project" value="UniProtKB-KW"/>
</dbReference>
<evidence type="ECO:0000256" key="4">
    <source>
        <dbReference type="ARBA" id="ARBA00022694"/>
    </source>
</evidence>
<reference evidence="11 12" key="1">
    <citation type="submission" date="2018-04" db="EMBL/GenBank/DDBJ databases">
        <title>Halococcoides cellulosivorans gen. nov., sp. nov., an extremely halophilic cellulose-utilizing haloarchaeon from hypersaline lakes.</title>
        <authorList>
            <person name="Sorokin D.Y."/>
            <person name="Toshchakov S.V."/>
            <person name="Samarov N.I."/>
            <person name="Korzhenkov A."/>
            <person name="Kublanov I.V."/>
        </authorList>
    </citation>
    <scope>NUCLEOTIDE SEQUENCE [LARGE SCALE GENOMIC DNA]</scope>
    <source>
        <strain evidence="11 12">HArcel1</strain>
    </source>
</reference>
<proteinExistence type="predicted"/>
<dbReference type="GO" id="GO:0046872">
    <property type="term" value="F:metal ion binding"/>
    <property type="evidence" value="ECO:0007669"/>
    <property type="project" value="UniProtKB-KW"/>
</dbReference>
<evidence type="ECO:0000256" key="2">
    <source>
        <dbReference type="ARBA" id="ARBA00022485"/>
    </source>
</evidence>
<feature type="domain" description="Radical SAM core" evidence="10">
    <location>
        <begin position="37"/>
        <end position="278"/>
    </location>
</feature>
<dbReference type="Pfam" id="PF04055">
    <property type="entry name" value="Radical_SAM"/>
    <property type="match status" value="1"/>
</dbReference>
<name>A0A2R4X330_9EURY</name>
<dbReference type="PROSITE" id="PS51918">
    <property type="entry name" value="RADICAL_SAM"/>
    <property type="match status" value="1"/>
</dbReference>
<evidence type="ECO:0000259" key="10">
    <source>
        <dbReference type="PROSITE" id="PS51918"/>
    </source>
</evidence>
<keyword evidence="3" id="KW-0949">S-adenosyl-L-methionine</keyword>
<keyword evidence="8" id="KW-0456">Lyase</keyword>
<dbReference type="NCBIfam" id="TIGR03972">
    <property type="entry name" value="rSAM_TYW1"/>
    <property type="match status" value="1"/>
</dbReference>
<dbReference type="Proteomes" id="UP000244727">
    <property type="component" value="Chromosome"/>
</dbReference>
<dbReference type="EMBL" id="CP028858">
    <property type="protein sequence ID" value="AWB28093.1"/>
    <property type="molecule type" value="Genomic_DNA"/>
</dbReference>
<keyword evidence="2" id="KW-0004">4Fe-4S</keyword>
<dbReference type="PANTHER" id="PTHR13930">
    <property type="entry name" value="S-ADENOSYL-L-METHIONINE-DEPENDENT TRNA 4-DEMETHYLWYOSINE SYNTHASE"/>
    <property type="match status" value="1"/>
</dbReference>
<evidence type="ECO:0000256" key="7">
    <source>
        <dbReference type="ARBA" id="ARBA00023014"/>
    </source>
</evidence>
<evidence type="ECO:0000256" key="8">
    <source>
        <dbReference type="ARBA" id="ARBA00023239"/>
    </source>
</evidence>
<dbReference type="GO" id="GO:0102521">
    <property type="term" value="F:tRNA-4-demethylwyosine synthase activity"/>
    <property type="evidence" value="ECO:0007669"/>
    <property type="project" value="UniProtKB-EC"/>
</dbReference>
<dbReference type="RefSeq" id="WP_108383236.1">
    <property type="nucleotide sequence ID" value="NZ_CP028858.1"/>
</dbReference>
<dbReference type="GeneID" id="36512928"/>
<evidence type="ECO:0000313" key="12">
    <source>
        <dbReference type="Proteomes" id="UP000244727"/>
    </source>
</evidence>
<dbReference type="InterPro" id="IPR023993">
    <property type="entry name" value="TYW1_archaea"/>
</dbReference>
<evidence type="ECO:0000256" key="5">
    <source>
        <dbReference type="ARBA" id="ARBA00022723"/>
    </source>
</evidence>
<dbReference type="InterPro" id="IPR007197">
    <property type="entry name" value="rSAM"/>
</dbReference>